<sequence>MDLAGQRTPPSIANLQHLLRPPTKSHPRSTHPGGHCGCSLLTTPTAATFSPANRANSKYGDAATRRTTGKICTFMHVQPSGIAKVGWRGRSALGSIFLG</sequence>
<evidence type="ECO:0000313" key="3">
    <source>
        <dbReference type="Proteomes" id="UP000324222"/>
    </source>
</evidence>
<protein>
    <submittedName>
        <fullName evidence="2">Uncharacterized protein</fullName>
    </submittedName>
</protein>
<comment type="caution">
    <text evidence="2">The sequence shown here is derived from an EMBL/GenBank/DDBJ whole genome shotgun (WGS) entry which is preliminary data.</text>
</comment>
<evidence type="ECO:0000256" key="1">
    <source>
        <dbReference type="SAM" id="MobiDB-lite"/>
    </source>
</evidence>
<organism evidence="2 3">
    <name type="scientific">Portunus trituberculatus</name>
    <name type="common">Swimming crab</name>
    <name type="synonym">Neptunus trituberculatus</name>
    <dbReference type="NCBI Taxonomy" id="210409"/>
    <lineage>
        <taxon>Eukaryota</taxon>
        <taxon>Metazoa</taxon>
        <taxon>Ecdysozoa</taxon>
        <taxon>Arthropoda</taxon>
        <taxon>Crustacea</taxon>
        <taxon>Multicrustacea</taxon>
        <taxon>Malacostraca</taxon>
        <taxon>Eumalacostraca</taxon>
        <taxon>Eucarida</taxon>
        <taxon>Decapoda</taxon>
        <taxon>Pleocyemata</taxon>
        <taxon>Brachyura</taxon>
        <taxon>Eubrachyura</taxon>
        <taxon>Portunoidea</taxon>
        <taxon>Portunidae</taxon>
        <taxon>Portuninae</taxon>
        <taxon>Portunus</taxon>
    </lineage>
</organism>
<gene>
    <name evidence="2" type="ORF">E2C01_070731</name>
</gene>
<dbReference type="Proteomes" id="UP000324222">
    <property type="component" value="Unassembled WGS sequence"/>
</dbReference>
<name>A0A5B7HTH3_PORTR</name>
<evidence type="ECO:0000313" key="2">
    <source>
        <dbReference type="EMBL" id="MPC76321.1"/>
    </source>
</evidence>
<accession>A0A5B7HTH3</accession>
<proteinExistence type="predicted"/>
<feature type="region of interest" description="Disordered" evidence="1">
    <location>
        <begin position="1"/>
        <end position="37"/>
    </location>
</feature>
<dbReference type="AlphaFoldDB" id="A0A5B7HTH3"/>
<reference evidence="2 3" key="1">
    <citation type="submission" date="2019-05" db="EMBL/GenBank/DDBJ databases">
        <title>Another draft genome of Portunus trituberculatus and its Hox gene families provides insights of decapod evolution.</title>
        <authorList>
            <person name="Jeong J.-H."/>
            <person name="Song I."/>
            <person name="Kim S."/>
            <person name="Choi T."/>
            <person name="Kim D."/>
            <person name="Ryu S."/>
            <person name="Kim W."/>
        </authorList>
    </citation>
    <scope>NUCLEOTIDE SEQUENCE [LARGE SCALE GENOMIC DNA]</scope>
    <source>
        <tissue evidence="2">Muscle</tissue>
    </source>
</reference>
<dbReference type="EMBL" id="VSRR010043098">
    <property type="protein sequence ID" value="MPC76321.1"/>
    <property type="molecule type" value="Genomic_DNA"/>
</dbReference>
<keyword evidence="3" id="KW-1185">Reference proteome</keyword>